<dbReference type="EMBL" id="CP137640">
    <property type="protein sequence ID" value="WVX80683.1"/>
    <property type="molecule type" value="Genomic_DNA"/>
</dbReference>
<dbReference type="InterPro" id="IPR059113">
    <property type="entry name" value="Znf_ribbon"/>
</dbReference>
<keyword evidence="1" id="KW-0732">Signal</keyword>
<reference evidence="5 6" key="1">
    <citation type="submission" date="2023-10" db="EMBL/GenBank/DDBJ databases">
        <title>Niallia locisalis sp.nov. isolated from a salt pond sample.</title>
        <authorList>
            <person name="Li X.-J."/>
            <person name="Dong L."/>
        </authorList>
    </citation>
    <scope>NUCLEOTIDE SEQUENCE [LARGE SCALE GENOMIC DNA]</scope>
    <source>
        <strain evidence="5 6">DSM 29761</strain>
    </source>
</reference>
<feature type="transmembrane region" description="Helical" evidence="2">
    <location>
        <begin position="38"/>
        <end position="58"/>
    </location>
</feature>
<evidence type="ECO:0000259" key="4">
    <source>
        <dbReference type="Pfam" id="PF13248"/>
    </source>
</evidence>
<feature type="domain" description="Putative zinc-ribbon" evidence="4">
    <location>
        <begin position="5"/>
        <end position="28"/>
    </location>
</feature>
<organism evidence="5 6">
    <name type="scientific">Niallia oryzisoli</name>
    <dbReference type="NCBI Taxonomy" id="1737571"/>
    <lineage>
        <taxon>Bacteria</taxon>
        <taxon>Bacillati</taxon>
        <taxon>Bacillota</taxon>
        <taxon>Bacilli</taxon>
        <taxon>Bacillales</taxon>
        <taxon>Bacillaceae</taxon>
        <taxon>Niallia</taxon>
    </lineage>
</organism>
<feature type="domain" description="DUF4352" evidence="3">
    <location>
        <begin position="85"/>
        <end position="200"/>
    </location>
</feature>
<evidence type="ECO:0000256" key="2">
    <source>
        <dbReference type="SAM" id="Phobius"/>
    </source>
</evidence>
<dbReference type="Pfam" id="PF13248">
    <property type="entry name" value="Zn_ribbon_3"/>
    <property type="match status" value="1"/>
</dbReference>
<dbReference type="Proteomes" id="UP001357223">
    <property type="component" value="Chromosome"/>
</dbReference>
<evidence type="ECO:0000259" key="3">
    <source>
        <dbReference type="Pfam" id="PF11611"/>
    </source>
</evidence>
<evidence type="ECO:0000313" key="5">
    <source>
        <dbReference type="EMBL" id="WVX80683.1"/>
    </source>
</evidence>
<evidence type="ECO:0000313" key="6">
    <source>
        <dbReference type="Proteomes" id="UP001357223"/>
    </source>
</evidence>
<evidence type="ECO:0000256" key="1">
    <source>
        <dbReference type="ARBA" id="ARBA00022729"/>
    </source>
</evidence>
<dbReference type="InterPro" id="IPR029051">
    <property type="entry name" value="DUF4352"/>
</dbReference>
<sequence length="219" mass="23663">MAGQLVSCKACGKEIAKGVKKCPHCGKDQRNWFMRHKILSFIGFFILIGIISSIGGGGEDTATDTNDKNTTEQAKKKEAPAEKVYALNEVVPTDKAEVTVTKVEERSVIGDPDFLGKEASQGAVLVAVQYTLKNVSDEPMGMFSQPSINLLDEKGTEYDSDVDASGAYAAETGIDNSKILSDLNPGITVTGTDVYEISQESFASGKWFIQINDQKVQIK</sequence>
<proteinExistence type="predicted"/>
<dbReference type="RefSeq" id="WP_338449614.1">
    <property type="nucleotide sequence ID" value="NZ_CP137640.1"/>
</dbReference>
<name>A0ABZ2CB23_9BACI</name>
<protein>
    <submittedName>
        <fullName evidence="5">DUF4352 domain-containing protein</fullName>
    </submittedName>
</protein>
<accession>A0ABZ2CB23</accession>
<dbReference type="Gene3D" id="2.60.40.1240">
    <property type="match status" value="1"/>
</dbReference>
<keyword evidence="6" id="KW-1185">Reference proteome</keyword>
<gene>
    <name evidence="5" type="ORF">R4Z09_26140</name>
</gene>
<keyword evidence="2" id="KW-1133">Transmembrane helix</keyword>
<keyword evidence="2" id="KW-0472">Membrane</keyword>
<dbReference type="InterPro" id="IPR029050">
    <property type="entry name" value="Immunoprotect_excell_Ig-like"/>
</dbReference>
<keyword evidence="2" id="KW-0812">Transmembrane</keyword>
<dbReference type="Pfam" id="PF11611">
    <property type="entry name" value="DUF4352"/>
    <property type="match status" value="1"/>
</dbReference>